<feature type="chain" id="PRO_5007599252" description="Secreted protein" evidence="2">
    <location>
        <begin position="25"/>
        <end position="107"/>
    </location>
</feature>
<keyword evidence="2" id="KW-0732">Signal</keyword>
<protein>
    <recommendedName>
        <fullName evidence="5">Secreted protein</fullName>
    </recommendedName>
</protein>
<feature type="compositionally biased region" description="Acidic residues" evidence="1">
    <location>
        <begin position="96"/>
        <end position="107"/>
    </location>
</feature>
<evidence type="ECO:0008006" key="5">
    <source>
        <dbReference type="Google" id="ProtNLM"/>
    </source>
</evidence>
<reference evidence="3 4" key="1">
    <citation type="submission" date="2015-07" db="EMBL/GenBank/DDBJ databases">
        <title>The genome of Dufourea novaeangliae.</title>
        <authorList>
            <person name="Pan H."/>
            <person name="Kapheim K."/>
        </authorList>
    </citation>
    <scope>NUCLEOTIDE SEQUENCE [LARGE SCALE GENOMIC DNA]</scope>
    <source>
        <strain evidence="3">0120121106</strain>
        <tissue evidence="3">Whole body</tissue>
    </source>
</reference>
<gene>
    <name evidence="3" type="ORF">WN55_10623</name>
</gene>
<dbReference type="AlphaFoldDB" id="A0A154P431"/>
<evidence type="ECO:0000256" key="1">
    <source>
        <dbReference type="SAM" id="MobiDB-lite"/>
    </source>
</evidence>
<proteinExistence type="predicted"/>
<feature type="compositionally biased region" description="Basic and acidic residues" evidence="1">
    <location>
        <begin position="73"/>
        <end position="95"/>
    </location>
</feature>
<evidence type="ECO:0000313" key="4">
    <source>
        <dbReference type="Proteomes" id="UP000076502"/>
    </source>
</evidence>
<accession>A0A154P431</accession>
<sequence length="107" mass="12823">MHDRRRFFWLRYFVNQLMFSFARGFTRSPGISSSPCRRWTPCVGISSLIGDKTWLRWNRVPPFLPQPIRSTTIRKEKTKRKEKDRATRHSESRFFDDDDNPDTLDVA</sequence>
<evidence type="ECO:0000256" key="2">
    <source>
        <dbReference type="SAM" id="SignalP"/>
    </source>
</evidence>
<dbReference type="EMBL" id="KQ434809">
    <property type="protein sequence ID" value="KZC06709.1"/>
    <property type="molecule type" value="Genomic_DNA"/>
</dbReference>
<evidence type="ECO:0000313" key="3">
    <source>
        <dbReference type="EMBL" id="KZC06709.1"/>
    </source>
</evidence>
<feature type="signal peptide" evidence="2">
    <location>
        <begin position="1"/>
        <end position="24"/>
    </location>
</feature>
<keyword evidence="4" id="KW-1185">Reference proteome</keyword>
<dbReference type="Proteomes" id="UP000076502">
    <property type="component" value="Unassembled WGS sequence"/>
</dbReference>
<feature type="region of interest" description="Disordered" evidence="1">
    <location>
        <begin position="69"/>
        <end position="107"/>
    </location>
</feature>
<name>A0A154P431_DUFNO</name>
<organism evidence="3 4">
    <name type="scientific">Dufourea novaeangliae</name>
    <name type="common">Sweat bee</name>
    <dbReference type="NCBI Taxonomy" id="178035"/>
    <lineage>
        <taxon>Eukaryota</taxon>
        <taxon>Metazoa</taxon>
        <taxon>Ecdysozoa</taxon>
        <taxon>Arthropoda</taxon>
        <taxon>Hexapoda</taxon>
        <taxon>Insecta</taxon>
        <taxon>Pterygota</taxon>
        <taxon>Neoptera</taxon>
        <taxon>Endopterygota</taxon>
        <taxon>Hymenoptera</taxon>
        <taxon>Apocrita</taxon>
        <taxon>Aculeata</taxon>
        <taxon>Apoidea</taxon>
        <taxon>Anthophila</taxon>
        <taxon>Halictidae</taxon>
        <taxon>Rophitinae</taxon>
        <taxon>Dufourea</taxon>
    </lineage>
</organism>